<dbReference type="InterPro" id="IPR006311">
    <property type="entry name" value="TAT_signal"/>
</dbReference>
<feature type="region of interest" description="Disordered" evidence="1">
    <location>
        <begin position="136"/>
        <end position="209"/>
    </location>
</feature>
<evidence type="ECO:0000256" key="1">
    <source>
        <dbReference type="SAM" id="MobiDB-lite"/>
    </source>
</evidence>
<name>A0A544QMW5_9EURY</name>
<keyword evidence="3" id="KW-1185">Reference proteome</keyword>
<gene>
    <name evidence="2" type="ORF">EWF95_07110</name>
</gene>
<proteinExistence type="predicted"/>
<sequence>MREQDSPFTDSDTTRRTVLGTLGVGTTALLSVGTLSGTAAAWERNDIDFKGCSEVWIIVAPKDIDPKIYHPPTVAHVIVSTADGDLECRMQEFTPETTTTIPGRYGDAPVLKYAPPSGEKVLGVIIYNYSDSTDRFERNSPLTPNPHRCANTPGTPDPTDAPCADNTYLSTDDIQSGPGRSSGGAGPPEQRSERQSRGADTGRGRGRGQ</sequence>
<evidence type="ECO:0000313" key="2">
    <source>
        <dbReference type="EMBL" id="TQQ80258.1"/>
    </source>
</evidence>
<feature type="compositionally biased region" description="Basic and acidic residues" evidence="1">
    <location>
        <begin position="190"/>
        <end position="203"/>
    </location>
</feature>
<dbReference type="Proteomes" id="UP000315385">
    <property type="component" value="Unassembled WGS sequence"/>
</dbReference>
<accession>A0A544QMW5</accession>
<protein>
    <submittedName>
        <fullName evidence="2">Uncharacterized protein</fullName>
    </submittedName>
</protein>
<dbReference type="EMBL" id="SESI01000002">
    <property type="protein sequence ID" value="TQQ80258.1"/>
    <property type="molecule type" value="Genomic_DNA"/>
</dbReference>
<dbReference type="RefSeq" id="WP_142443380.1">
    <property type="nucleotide sequence ID" value="NZ_SESI01000002.1"/>
</dbReference>
<comment type="caution">
    <text evidence="2">The sequence shown here is derived from an EMBL/GenBank/DDBJ whole genome shotgun (WGS) entry which is preliminary data.</text>
</comment>
<dbReference type="OrthoDB" id="341880at2157"/>
<reference evidence="2 3" key="1">
    <citation type="submission" date="2019-02" db="EMBL/GenBank/DDBJ databases">
        <title>Halonotius sp. a new haloqrchaeon isolated from saline water.</title>
        <authorList>
            <person name="Duran-Viseras A."/>
            <person name="Sanchez-Porro C."/>
            <person name="Ventosa A."/>
        </authorList>
    </citation>
    <scope>NUCLEOTIDE SEQUENCE [LARGE SCALE GENOMIC DNA]</scope>
    <source>
        <strain evidence="2 3">F9-27</strain>
    </source>
</reference>
<evidence type="ECO:0000313" key="3">
    <source>
        <dbReference type="Proteomes" id="UP000315385"/>
    </source>
</evidence>
<organism evidence="2 3">
    <name type="scientific">Halonotius roseus</name>
    <dbReference type="NCBI Taxonomy" id="2511997"/>
    <lineage>
        <taxon>Archaea</taxon>
        <taxon>Methanobacteriati</taxon>
        <taxon>Methanobacteriota</taxon>
        <taxon>Stenosarchaea group</taxon>
        <taxon>Halobacteria</taxon>
        <taxon>Halobacteriales</taxon>
        <taxon>Haloferacaceae</taxon>
        <taxon>Halonotius</taxon>
    </lineage>
</organism>
<dbReference type="PROSITE" id="PS51318">
    <property type="entry name" value="TAT"/>
    <property type="match status" value="1"/>
</dbReference>
<dbReference type="AlphaFoldDB" id="A0A544QMW5"/>